<gene>
    <name evidence="1" type="ORF">J5N97_006227</name>
</gene>
<dbReference type="OrthoDB" id="1924189at2759"/>
<dbReference type="AlphaFoldDB" id="A0A9D5HTG6"/>
<name>A0A9D5HTG6_9LILI</name>
<accession>A0A9D5HTG6</accession>
<dbReference type="EMBL" id="JAGGNH010000001">
    <property type="protein sequence ID" value="KAJ0987871.1"/>
    <property type="molecule type" value="Genomic_DNA"/>
</dbReference>
<dbReference type="Proteomes" id="UP001085076">
    <property type="component" value="Miscellaneous, Linkage group lg01"/>
</dbReference>
<dbReference type="Gene3D" id="1.25.40.10">
    <property type="entry name" value="Tetratricopeptide repeat domain"/>
    <property type="match status" value="1"/>
</dbReference>
<dbReference type="SUPFAM" id="SSF48452">
    <property type="entry name" value="TPR-like"/>
    <property type="match status" value="1"/>
</dbReference>
<dbReference type="InterPro" id="IPR011990">
    <property type="entry name" value="TPR-like_helical_dom_sf"/>
</dbReference>
<organism evidence="1 2">
    <name type="scientific">Dioscorea zingiberensis</name>
    <dbReference type="NCBI Taxonomy" id="325984"/>
    <lineage>
        <taxon>Eukaryota</taxon>
        <taxon>Viridiplantae</taxon>
        <taxon>Streptophyta</taxon>
        <taxon>Embryophyta</taxon>
        <taxon>Tracheophyta</taxon>
        <taxon>Spermatophyta</taxon>
        <taxon>Magnoliopsida</taxon>
        <taxon>Liliopsida</taxon>
        <taxon>Dioscoreales</taxon>
        <taxon>Dioscoreaceae</taxon>
        <taxon>Dioscorea</taxon>
    </lineage>
</organism>
<proteinExistence type="predicted"/>
<comment type="caution">
    <text evidence="1">The sequence shown here is derived from an EMBL/GenBank/DDBJ whole genome shotgun (WGS) entry which is preliminary data.</text>
</comment>
<evidence type="ECO:0000313" key="2">
    <source>
        <dbReference type="Proteomes" id="UP001085076"/>
    </source>
</evidence>
<dbReference type="PANTHER" id="PTHR26312">
    <property type="entry name" value="TETRATRICOPEPTIDE REPEAT PROTEIN 5"/>
    <property type="match status" value="1"/>
</dbReference>
<evidence type="ECO:0000313" key="1">
    <source>
        <dbReference type="EMBL" id="KAJ0987871.1"/>
    </source>
</evidence>
<protein>
    <submittedName>
        <fullName evidence="1">Uncharacterized protein</fullName>
    </submittedName>
</protein>
<reference evidence="1" key="1">
    <citation type="submission" date="2021-03" db="EMBL/GenBank/DDBJ databases">
        <authorList>
            <person name="Li Z."/>
            <person name="Yang C."/>
        </authorList>
    </citation>
    <scope>NUCLEOTIDE SEQUENCE</scope>
    <source>
        <strain evidence="1">Dzin_1.0</strain>
        <tissue evidence="1">Leaf</tissue>
    </source>
</reference>
<sequence length="450" mass="52153">MDIHAGLLPQARGRSCVLRRVISNNDRSVRRIRVLFFGAAGSSRLCSNNGREERFRLVMSSSLSSGFEGLPGDEQVEEIIRRIQWFRSAGEEAHDWWRLRKQAEFPESEYSEYCELERAKMDEMMMASTVDRNANRQGLPLSLRIIKRKKRWERELMEAGEFACCSAKRAFSSMVFIIRELQSHALFWDDQVPLPGILDRVRSDLHASFVWLFQRVFCCTPTLMLYLMILLANFSVYSMVRNPAIAMPPCPSLLVSLSDVNHDHHHHKSIISDPWGSKLQDEQTAWEKIVEYALRMRARTRDESLMDPEVLRQLVAPVTARIQAEEDNCEHYIHTELMYERVLSEDPDNALLLSNFAQFLYLVHRNYDSRAEYYFKRAVKIQPADAEALNRYACFLWLVRKDLGTAEETFLEAIAADPDNLVYASNYSHFIWKTGGKGTCFPILDNPDAY</sequence>
<keyword evidence="2" id="KW-1185">Reference proteome</keyword>
<dbReference type="PANTHER" id="PTHR26312:SF132">
    <property type="entry name" value="OS01G0855200 PROTEIN"/>
    <property type="match status" value="1"/>
</dbReference>
<reference evidence="1" key="2">
    <citation type="journal article" date="2022" name="Hortic Res">
        <title>The genome of Dioscorea zingiberensis sheds light on the biosynthesis, origin and evolution of the medicinally important diosgenin saponins.</title>
        <authorList>
            <person name="Li Y."/>
            <person name="Tan C."/>
            <person name="Li Z."/>
            <person name="Guo J."/>
            <person name="Li S."/>
            <person name="Chen X."/>
            <person name="Wang C."/>
            <person name="Dai X."/>
            <person name="Yang H."/>
            <person name="Song W."/>
            <person name="Hou L."/>
            <person name="Xu J."/>
            <person name="Tong Z."/>
            <person name="Xu A."/>
            <person name="Yuan X."/>
            <person name="Wang W."/>
            <person name="Yang Q."/>
            <person name="Chen L."/>
            <person name="Sun Z."/>
            <person name="Wang K."/>
            <person name="Pan B."/>
            <person name="Chen J."/>
            <person name="Bao Y."/>
            <person name="Liu F."/>
            <person name="Qi X."/>
            <person name="Gang D.R."/>
            <person name="Wen J."/>
            <person name="Li J."/>
        </authorList>
    </citation>
    <scope>NUCLEOTIDE SEQUENCE</scope>
    <source>
        <strain evidence="1">Dzin_1.0</strain>
    </source>
</reference>